<feature type="coiled-coil region" evidence="6">
    <location>
        <begin position="493"/>
        <end position="554"/>
    </location>
</feature>
<feature type="domain" description="BRO1" evidence="8">
    <location>
        <begin position="8"/>
        <end position="425"/>
    </location>
</feature>
<evidence type="ECO:0000256" key="6">
    <source>
        <dbReference type="SAM" id="Coils"/>
    </source>
</evidence>
<feature type="non-terminal residue" evidence="9">
    <location>
        <position position="1028"/>
    </location>
</feature>
<feature type="region of interest" description="Disordered" evidence="7">
    <location>
        <begin position="794"/>
        <end position="1028"/>
    </location>
</feature>
<dbReference type="STRING" id="1280837.A0A316VKD2"/>
<proteinExistence type="predicted"/>
<dbReference type="PANTHER" id="PTHR23030:SF30">
    <property type="entry name" value="TYROSINE-PROTEIN PHOSPHATASE NON-RECEPTOR TYPE 23"/>
    <property type="match status" value="1"/>
</dbReference>
<dbReference type="Gene3D" id="1.20.140.50">
    <property type="entry name" value="alix/aip1 like domains"/>
    <property type="match status" value="1"/>
</dbReference>
<dbReference type="FunCoup" id="A0A316VKD2">
    <property type="interactions" value="336"/>
</dbReference>
<evidence type="ECO:0000256" key="1">
    <source>
        <dbReference type="ARBA" id="ARBA00004177"/>
    </source>
</evidence>
<dbReference type="Gene3D" id="1.20.120.560">
    <property type="entry name" value="alix/aip1 in complex with the ypdl late domain"/>
    <property type="match status" value="1"/>
</dbReference>
<feature type="compositionally biased region" description="Low complexity" evidence="7">
    <location>
        <begin position="809"/>
        <end position="822"/>
    </location>
</feature>
<evidence type="ECO:0000256" key="7">
    <source>
        <dbReference type="SAM" id="MobiDB-lite"/>
    </source>
</evidence>
<dbReference type="InterPro" id="IPR025304">
    <property type="entry name" value="ALIX_V_dom"/>
</dbReference>
<dbReference type="PROSITE" id="PS51180">
    <property type="entry name" value="BRO1"/>
    <property type="match status" value="1"/>
</dbReference>
<evidence type="ECO:0000256" key="2">
    <source>
        <dbReference type="ARBA" id="ARBA00004496"/>
    </source>
</evidence>
<sequence>MSTPSQSPLLRIPAKTTEDVDLASAVGQLILNSYGQDPKEFSEQLSSLNRARQDAVRGTAGSDTTARDLLYKWFHMLEMLELRFPELRAPFPWKDALTNKTITQQSLAYEKASVIYNLASILSSLGARTNRIASAPSAAAATGTKLAYTSLRQSAGMLSYINENFLHAPSTDMSKDVVRWFIDLELAQATEVFWERTFEEKKGGNLVTRIASQAATTYTSLAEDSKEWISKGVFERSWGLLVQVKAKHFSSLAQYHRALVDDTAGSHGSCLVRLTLAETLSKEAQKLSAQFAASAGSSSSSSSLPSDAGSSMKTIVDGHLAIVSGRKAQAVKDNDLIYHDILPTESTLPTIEPMAVAQPMSIQDIYSSAEVQKVTGANATGSAANDLFSSLVPLGVHEAASMYSEEKAKLVRQEGERVSDANAQLEAVLESLTLPKGLKKFKPDGLQDLLNPGSEVYEWAEEEIQGGGSKGEDGVGIGSGAIDGALRKVYGSREQARRDLDEAARMLDEEAAQCEKLRVRHGDRWTQSPSGLEARSIRTDLKNNREALRQATENDQAIEQLWRQSEPTIRVLLGGREALDTAFAEALSGQSATAGGELVDLLEDDTSSDAQKEELRSKVAKIESNLSLLHRIKKDRNDALTELRGRIQSDDISHILILNRRAAPEAQNQLFQQELEKFRPLTQRIARSQSEQDRIVGEVESLWEALNNAPEGRGRAQEWTKKNGIREKLVGNLRNAKDANAQVRAGLAKGLLFYNQLEEIATELRRNSKAFVEERGIERDRLIREVDVGKSYDGGASSLEGAFGKMGVSDRGSSSRASSLGPAPIPPPQHSGFASPPLQPMYASPLPPQKPIQASSPYDSLGTAFGGSGPAPAPPPSSQYGQPSQYQYSQQQYQQPQQQRQQPQQPYPSHFGTTSPVQSTGLPPPPPQWQSSSTLPNTTQRGGPPPPPLPGQHQNYPQVSQQYSQYPPPNSGSGSFPPPPQQYQQQYRGGPPPPPLPNAGYGQNRYGAPPPPSHYGQSAPPPPPQQRW</sequence>
<dbReference type="OrthoDB" id="2141925at2759"/>
<keyword evidence="3" id="KW-0963">Cytoplasm</keyword>
<feature type="compositionally biased region" description="Pro residues" evidence="7">
    <location>
        <begin position="1008"/>
        <end position="1028"/>
    </location>
</feature>
<dbReference type="RefSeq" id="XP_025356793.1">
    <property type="nucleotide sequence ID" value="XM_025496875.1"/>
</dbReference>
<dbReference type="GO" id="GO:0005768">
    <property type="term" value="C:endosome"/>
    <property type="evidence" value="ECO:0007669"/>
    <property type="project" value="UniProtKB-SubCell"/>
</dbReference>
<dbReference type="EMBL" id="KZ819602">
    <property type="protein sequence ID" value="PWN36491.1"/>
    <property type="molecule type" value="Genomic_DNA"/>
</dbReference>
<dbReference type="AlphaFoldDB" id="A0A316VKD2"/>
<accession>A0A316VKD2</accession>
<dbReference type="InParanoid" id="A0A316VKD2"/>
<evidence type="ECO:0000256" key="3">
    <source>
        <dbReference type="ARBA" id="ARBA00022490"/>
    </source>
</evidence>
<name>A0A316VKD2_9BASI</name>
<dbReference type="PANTHER" id="PTHR23030">
    <property type="entry name" value="PCD6 INTERACTING PROTEIN-RELATED"/>
    <property type="match status" value="1"/>
</dbReference>
<gene>
    <name evidence="9" type="ORF">FA14DRAFT_128652</name>
</gene>
<keyword evidence="10" id="KW-1185">Reference proteome</keyword>
<dbReference type="SMART" id="SM01041">
    <property type="entry name" value="BRO1"/>
    <property type="match status" value="1"/>
</dbReference>
<evidence type="ECO:0000256" key="5">
    <source>
        <dbReference type="ARBA" id="ARBA00041284"/>
    </source>
</evidence>
<dbReference type="Gene3D" id="1.25.40.280">
    <property type="entry name" value="alix/aip1 like domains"/>
    <property type="match status" value="1"/>
</dbReference>
<evidence type="ECO:0000313" key="9">
    <source>
        <dbReference type="EMBL" id="PWN36491.1"/>
    </source>
</evidence>
<comment type="subcellular location">
    <subcellularLocation>
        <location evidence="2">Cytoplasm</location>
    </subcellularLocation>
    <subcellularLocation>
        <location evidence="1">Endosome</location>
    </subcellularLocation>
</comment>
<dbReference type="GeneID" id="37018656"/>
<feature type="compositionally biased region" description="Low complexity" evidence="7">
    <location>
        <begin position="878"/>
        <end position="921"/>
    </location>
</feature>
<dbReference type="GO" id="GO:0043328">
    <property type="term" value="P:protein transport to vacuole involved in ubiquitin-dependent protein catabolic process via the multivesicular body sorting pathway"/>
    <property type="evidence" value="ECO:0007669"/>
    <property type="project" value="TreeGrafter"/>
</dbReference>
<dbReference type="InterPro" id="IPR004328">
    <property type="entry name" value="BRO1_dom"/>
</dbReference>
<dbReference type="Pfam" id="PF03097">
    <property type="entry name" value="BRO1"/>
    <property type="match status" value="1"/>
</dbReference>
<dbReference type="Proteomes" id="UP000245771">
    <property type="component" value="Unassembled WGS sequence"/>
</dbReference>
<dbReference type="InterPro" id="IPR038499">
    <property type="entry name" value="BRO1_sf"/>
</dbReference>
<keyword evidence="4" id="KW-0967">Endosome</keyword>
<organism evidence="9 10">
    <name type="scientific">Meira miltonrushii</name>
    <dbReference type="NCBI Taxonomy" id="1280837"/>
    <lineage>
        <taxon>Eukaryota</taxon>
        <taxon>Fungi</taxon>
        <taxon>Dikarya</taxon>
        <taxon>Basidiomycota</taxon>
        <taxon>Ustilaginomycotina</taxon>
        <taxon>Exobasidiomycetes</taxon>
        <taxon>Exobasidiales</taxon>
        <taxon>Brachybasidiaceae</taxon>
        <taxon>Meira</taxon>
    </lineage>
</organism>
<feature type="compositionally biased region" description="Low complexity" evidence="7">
    <location>
        <begin position="954"/>
        <end position="965"/>
    </location>
</feature>
<protein>
    <recommendedName>
        <fullName evidence="5">BRO domain-containing protein 1</fullName>
    </recommendedName>
</protein>
<evidence type="ECO:0000256" key="4">
    <source>
        <dbReference type="ARBA" id="ARBA00022753"/>
    </source>
</evidence>
<reference evidence="9 10" key="1">
    <citation type="journal article" date="2018" name="Mol. Biol. Evol.">
        <title>Broad Genomic Sampling Reveals a Smut Pathogenic Ancestry of the Fungal Clade Ustilaginomycotina.</title>
        <authorList>
            <person name="Kijpornyongpan T."/>
            <person name="Mondo S.J."/>
            <person name="Barry K."/>
            <person name="Sandor L."/>
            <person name="Lee J."/>
            <person name="Lipzen A."/>
            <person name="Pangilinan J."/>
            <person name="LaButti K."/>
            <person name="Hainaut M."/>
            <person name="Henrissat B."/>
            <person name="Grigoriev I.V."/>
            <person name="Spatafora J.W."/>
            <person name="Aime M.C."/>
        </authorList>
    </citation>
    <scope>NUCLEOTIDE SEQUENCE [LARGE SCALE GENOMIC DNA]</scope>
    <source>
        <strain evidence="9 10">MCA 3882</strain>
    </source>
</reference>
<keyword evidence="6" id="KW-0175">Coiled coil</keyword>
<evidence type="ECO:0000313" key="10">
    <source>
        <dbReference type="Proteomes" id="UP000245771"/>
    </source>
</evidence>
<evidence type="ECO:0000259" key="8">
    <source>
        <dbReference type="PROSITE" id="PS51180"/>
    </source>
</evidence>
<dbReference type="Pfam" id="PF13949">
    <property type="entry name" value="ALIX_LYPXL_bnd"/>
    <property type="match status" value="1"/>
</dbReference>
<feature type="compositionally biased region" description="Pro residues" evidence="7">
    <location>
        <begin position="966"/>
        <end position="981"/>
    </location>
</feature>